<feature type="domain" description="Core-binding (CB)" evidence="11">
    <location>
        <begin position="9"/>
        <end position="94"/>
    </location>
</feature>
<dbReference type="GeneID" id="61221886"/>
<keyword evidence="3 9" id="KW-0132">Cell division</keyword>
<evidence type="ECO:0000256" key="9">
    <source>
        <dbReference type="HAMAP-Rule" id="MF_01808"/>
    </source>
</evidence>
<evidence type="ECO:0000256" key="4">
    <source>
        <dbReference type="ARBA" id="ARBA00022829"/>
    </source>
</evidence>
<name>A0A2C7ZDC3_9ACTN</name>
<comment type="subcellular location">
    <subcellularLocation>
        <location evidence="1 9">Cytoplasm</location>
    </subcellularLocation>
</comment>
<dbReference type="InterPro" id="IPR023009">
    <property type="entry name" value="Tyrosine_recombinase_XerC/XerD"/>
</dbReference>
<comment type="subunit">
    <text evidence="9">Forms a cyclic heterotetrameric complex composed of two molecules of XerC and two molecules of XerD.</text>
</comment>
<feature type="active site" description="O-(3'-phospho-DNA)-tyrosine intermediate" evidence="9">
    <location>
        <position position="289"/>
    </location>
</feature>
<keyword evidence="2 9" id="KW-0963">Cytoplasm</keyword>
<dbReference type="EMBL" id="LT576035">
    <property type="protein sequence ID" value="SBN38409.1"/>
    <property type="molecule type" value="Genomic_DNA"/>
</dbReference>
<reference evidence="12" key="1">
    <citation type="submission" date="2016-05" db="EMBL/GenBank/DDBJ databases">
        <authorList>
            <person name="Lavstsen T."/>
            <person name="Jespersen J.S."/>
        </authorList>
    </citation>
    <scope>NUCLEOTIDE SEQUENCE</scope>
    <source>
        <strain evidence="12">PFRJS10</strain>
    </source>
</reference>
<evidence type="ECO:0000313" key="14">
    <source>
        <dbReference type="Proteomes" id="UP000250080"/>
    </source>
</evidence>
<feature type="active site" evidence="9">
    <location>
        <position position="184"/>
    </location>
</feature>
<keyword evidence="6 9" id="KW-0238">DNA-binding</keyword>
<dbReference type="GO" id="GO:0009037">
    <property type="term" value="F:tyrosine-based site-specific recombinase activity"/>
    <property type="evidence" value="ECO:0007669"/>
    <property type="project" value="UniProtKB-UniRule"/>
</dbReference>
<keyword evidence="4 9" id="KW-0159">Chromosome partition</keyword>
<dbReference type="Pfam" id="PF00589">
    <property type="entry name" value="Phage_integrase"/>
    <property type="match status" value="1"/>
</dbReference>
<evidence type="ECO:0000259" key="11">
    <source>
        <dbReference type="PROSITE" id="PS51900"/>
    </source>
</evidence>
<accession>A0A2C7ZDC3</accession>
<evidence type="ECO:0000256" key="5">
    <source>
        <dbReference type="ARBA" id="ARBA00022908"/>
    </source>
</evidence>
<dbReference type="InterPro" id="IPR050090">
    <property type="entry name" value="Tyrosine_recombinase_XerCD"/>
</dbReference>
<dbReference type="PANTHER" id="PTHR30349:SF77">
    <property type="entry name" value="TYROSINE RECOMBINASE XERC"/>
    <property type="match status" value="1"/>
</dbReference>
<dbReference type="InterPro" id="IPR002104">
    <property type="entry name" value="Integrase_catalytic"/>
</dbReference>
<protein>
    <recommendedName>
        <fullName evidence="9">Tyrosine recombinase XerC</fullName>
    </recommendedName>
</protein>
<dbReference type="InterPro" id="IPR011010">
    <property type="entry name" value="DNA_brk_join_enz"/>
</dbReference>
<reference evidence="13 14" key="2">
    <citation type="submission" date="2016-09" db="EMBL/GenBank/DDBJ databases">
        <authorList>
            <person name="Laine KS P."/>
        </authorList>
    </citation>
    <scope>NUCLEOTIDE SEQUENCE [LARGE SCALE GENOMIC DNA]</scope>
    <source>
        <strain evidence="13">PFRJS-23</strain>
    </source>
</reference>
<evidence type="ECO:0000259" key="10">
    <source>
        <dbReference type="PROSITE" id="PS51898"/>
    </source>
</evidence>
<dbReference type="InterPro" id="IPR010998">
    <property type="entry name" value="Integrase_recombinase_N"/>
</dbReference>
<proteinExistence type="inferred from homology"/>
<feature type="active site" evidence="9">
    <location>
        <position position="254"/>
    </location>
</feature>
<dbReference type="RefSeq" id="WP_013161347.1">
    <property type="nucleotide sequence ID" value="NZ_CCYN01000014.1"/>
</dbReference>
<dbReference type="InterPro" id="IPR044068">
    <property type="entry name" value="CB"/>
</dbReference>
<dbReference type="GO" id="GO:0003677">
    <property type="term" value="F:DNA binding"/>
    <property type="evidence" value="ECO:0007669"/>
    <property type="project" value="UniProtKB-UniRule"/>
</dbReference>
<feature type="active site" evidence="9">
    <location>
        <position position="257"/>
    </location>
</feature>
<evidence type="ECO:0000256" key="7">
    <source>
        <dbReference type="ARBA" id="ARBA00023172"/>
    </source>
</evidence>
<organism evidence="12">
    <name type="scientific">Propionibacterium freudenreichii</name>
    <dbReference type="NCBI Taxonomy" id="1744"/>
    <lineage>
        <taxon>Bacteria</taxon>
        <taxon>Bacillati</taxon>
        <taxon>Actinomycetota</taxon>
        <taxon>Actinomycetes</taxon>
        <taxon>Propionibacteriales</taxon>
        <taxon>Propionibacteriaceae</taxon>
        <taxon>Propionibacterium</taxon>
    </lineage>
</organism>
<dbReference type="GO" id="GO:0005737">
    <property type="term" value="C:cytoplasm"/>
    <property type="evidence" value="ECO:0007669"/>
    <property type="project" value="UniProtKB-SubCell"/>
</dbReference>
<dbReference type="Gene3D" id="1.10.150.130">
    <property type="match status" value="1"/>
</dbReference>
<feature type="active site" evidence="9">
    <location>
        <position position="160"/>
    </location>
</feature>
<feature type="domain" description="Tyr recombinase" evidence="10">
    <location>
        <begin position="115"/>
        <end position="302"/>
    </location>
</feature>
<evidence type="ECO:0000256" key="3">
    <source>
        <dbReference type="ARBA" id="ARBA00022618"/>
    </source>
</evidence>
<evidence type="ECO:0000256" key="8">
    <source>
        <dbReference type="ARBA" id="ARBA00023306"/>
    </source>
</evidence>
<comment type="similarity">
    <text evidence="9">Belongs to the 'phage' integrase family. XerC subfamily.</text>
</comment>
<dbReference type="Gene3D" id="1.10.443.10">
    <property type="entry name" value="Intergrase catalytic core"/>
    <property type="match status" value="1"/>
</dbReference>
<keyword evidence="8 9" id="KW-0131">Cell cycle</keyword>
<evidence type="ECO:0000256" key="1">
    <source>
        <dbReference type="ARBA" id="ARBA00004496"/>
    </source>
</evidence>
<evidence type="ECO:0000256" key="6">
    <source>
        <dbReference type="ARBA" id="ARBA00023125"/>
    </source>
</evidence>
<dbReference type="CDD" id="cd00798">
    <property type="entry name" value="INT_XerDC_C"/>
    <property type="match status" value="1"/>
</dbReference>
<evidence type="ECO:0000313" key="13">
    <source>
        <dbReference type="EMBL" id="SCQ77233.1"/>
    </source>
</evidence>
<sequence length="308" mass="33669">MDDAGRMPTGWVRDAGLFADYLRLQRRRSANTERAYLTDLRELALFLQGRGVHDPDHVRLTDLRRWLASQQASEAPATVARRAGTARVFFGWARETGRLGTDPAAGLRSPKLGRRLPQTLTQTEVRELMDAAAAAAAEAGGVRGLRDVAILETLYGSGLRVSELCGLDVGDLDEARGLVRVIGKGDKERIVPLGLPGLRAIDAWRAVRDQWVAPASANALFLGTRGGRINQRVVRRVVHESMRAVPEAPDIGPHGLRHAMATHLLEGGADLRSVQEMLGHASLSTTQIYTHVSDERVRAAYEQAFPRA</sequence>
<dbReference type="EMBL" id="LT618793">
    <property type="protein sequence ID" value="SCQ77233.1"/>
    <property type="molecule type" value="Genomic_DNA"/>
</dbReference>
<keyword evidence="7 9" id="KW-0233">DNA recombination</keyword>
<dbReference type="PROSITE" id="PS51900">
    <property type="entry name" value="CB"/>
    <property type="match status" value="1"/>
</dbReference>
<dbReference type="SUPFAM" id="SSF56349">
    <property type="entry name" value="DNA breaking-rejoining enzymes"/>
    <property type="match status" value="1"/>
</dbReference>
<dbReference type="Proteomes" id="UP000250080">
    <property type="component" value="Chromosome I"/>
</dbReference>
<keyword evidence="5 9" id="KW-0229">DNA integration</keyword>
<gene>
    <name evidence="9" type="primary">xerC</name>
    <name evidence="12" type="ORF">PFR_JS10_766</name>
    <name evidence="13" type="ORF">PFR_JS23_791</name>
</gene>
<dbReference type="Pfam" id="PF02899">
    <property type="entry name" value="Phage_int_SAM_1"/>
    <property type="match status" value="1"/>
</dbReference>
<dbReference type="InterPro" id="IPR013762">
    <property type="entry name" value="Integrase-like_cat_sf"/>
</dbReference>
<dbReference type="PANTHER" id="PTHR30349">
    <property type="entry name" value="PHAGE INTEGRASE-RELATED"/>
    <property type="match status" value="1"/>
</dbReference>
<feature type="active site" evidence="9">
    <location>
        <position position="280"/>
    </location>
</feature>
<dbReference type="GO" id="GO:0006313">
    <property type="term" value="P:DNA transposition"/>
    <property type="evidence" value="ECO:0007669"/>
    <property type="project" value="UniProtKB-UniRule"/>
</dbReference>
<dbReference type="PROSITE" id="PS51898">
    <property type="entry name" value="TYR_RECOMBINASE"/>
    <property type="match status" value="1"/>
</dbReference>
<dbReference type="OMA" id="AMMELMY"/>
<dbReference type="InterPro" id="IPR004107">
    <property type="entry name" value="Integrase_SAM-like_N"/>
</dbReference>
<dbReference type="HAMAP" id="MF_01808">
    <property type="entry name" value="Recomb_XerC_XerD"/>
    <property type="match status" value="1"/>
</dbReference>
<evidence type="ECO:0000313" key="12">
    <source>
        <dbReference type="EMBL" id="SBN38409.1"/>
    </source>
</evidence>
<dbReference type="GO" id="GO:0051301">
    <property type="term" value="P:cell division"/>
    <property type="evidence" value="ECO:0007669"/>
    <property type="project" value="UniProtKB-KW"/>
</dbReference>
<comment type="function">
    <text evidence="9">Site-specific tyrosine recombinase, which acts by catalyzing the cutting and rejoining of the recombining DNA molecules. The XerC-XerD complex is essential to convert dimers of the bacterial chromosome into monomers to permit their segregation at cell division. It also contributes to the segregational stability of plasmids.</text>
</comment>
<dbReference type="AlphaFoldDB" id="A0A2C7ZDC3"/>
<dbReference type="GO" id="GO:0007059">
    <property type="term" value="P:chromosome segregation"/>
    <property type="evidence" value="ECO:0007669"/>
    <property type="project" value="UniProtKB-UniRule"/>
</dbReference>
<evidence type="ECO:0000256" key="2">
    <source>
        <dbReference type="ARBA" id="ARBA00022490"/>
    </source>
</evidence>